<name>A0A976N0C1_9VIRU</name>
<dbReference type="EMBL" id="OM869514">
    <property type="protein sequence ID" value="UPW40894.1"/>
    <property type="molecule type" value="Genomic_DNA"/>
</dbReference>
<organism evidence="6">
    <name type="scientific">Sigmofec virus UA08Rod_6219</name>
    <dbReference type="NCBI Taxonomy" id="2929225"/>
    <lineage>
        <taxon>Viruses</taxon>
        <taxon>Monodnaviria</taxon>
        <taxon>Sangervirae</taxon>
        <taxon>Phixviricota</taxon>
        <taxon>Malgrandaviricetes</taxon>
        <taxon>Petitvirales</taxon>
        <taxon>Microviridae</taxon>
    </lineage>
</organism>
<comment type="similarity">
    <text evidence="2">Belongs to the microviridae F protein family.</text>
</comment>
<protein>
    <submittedName>
        <fullName evidence="6">Major capsid protein</fullName>
    </submittedName>
</protein>
<evidence type="ECO:0000256" key="5">
    <source>
        <dbReference type="ARBA" id="ARBA00022844"/>
    </source>
</evidence>
<dbReference type="InterPro" id="IPR003514">
    <property type="entry name" value="Microviridae_protein_F"/>
</dbReference>
<keyword evidence="3" id="KW-1140">T=1 icosahedral capsid protein</keyword>
<reference evidence="6" key="1">
    <citation type="submission" date="2022-02" db="EMBL/GenBank/DDBJ databases">
        <title>Towards deciphering the DNA virus diversity associated with rodent species in the families Cricetidae and Heteromyidae.</title>
        <authorList>
            <person name="Lund M."/>
            <person name="Larsen B.B."/>
            <person name="Gryseels S."/>
            <person name="Kraberger S."/>
            <person name="Rowsey D.M."/>
            <person name="Steger L."/>
            <person name="Yule K.M."/>
            <person name="Upham N.S."/>
            <person name="Worobey M."/>
            <person name="Van Doorslaer K."/>
            <person name="Varsani A."/>
        </authorList>
    </citation>
    <scope>NUCLEOTIDE SEQUENCE</scope>
    <source>
        <strain evidence="6">UA08Rod_6219</strain>
    </source>
</reference>
<keyword evidence="5" id="KW-0946">Virion</keyword>
<comment type="subcellular location">
    <subcellularLocation>
        <location evidence="1">Virion</location>
    </subcellularLocation>
</comment>
<dbReference type="InterPro" id="IPR037002">
    <property type="entry name" value="Microviridae_protein_F_sf"/>
</dbReference>
<evidence type="ECO:0000256" key="3">
    <source>
        <dbReference type="ARBA" id="ARBA00022431"/>
    </source>
</evidence>
<dbReference type="SUPFAM" id="SSF88645">
    <property type="entry name" value="ssDNA viruses"/>
    <property type="match status" value="2"/>
</dbReference>
<dbReference type="InterPro" id="IPR016184">
    <property type="entry name" value="Capsid/spike_ssDNA_virus"/>
</dbReference>
<accession>A0A976N0C1</accession>
<sequence length="635" mass="69517">MNGSYSQGSLGYNEAHFSQAAFGEVEHSRMQPTCDVLTTFNAGDIVPVLCWEALPNSSVSVSVDFTIRQNTILTPTMGRMFCDIYGFFVPNRIVNQSFKSIMGENVNGTWTATPISLAPLYDPEISGAVSRAIPVGSIADYYGYATQGIIPGSVLSLCHDLKIRGYIEIYNQFFRDQNYQPPIAYSKLNVYESFFYYIGSNSSADTVTVVPSTDYDDTLLQDNSVGAGAVGQAIYGNLIANNNPTGTRICVELASVFDACAAPLKANKLHDYFTSVLPSSQKSAQLFVPVNSQEAAWHVFASAAVPNTYVPPEFAEMKFVTPTALTNGALPLYAVNVPGSSDPSTVKGLGVGSSAASGYSTPLITPQNLIVDPSAAGLSIEDIRMTAALQQVYEALARGGSRYRSYIKNFFGLDVSNPFDDIPTRCGRIRRELDLYQTAQTSPSQGGSTPQGNLAAFGYTHSAGNLFHHTAFEHGYYHVFAIVRHRNIYSSYFGRDNFRTSFLDFYHPQLATISEQPVYTREINPIGASTDETIASQVFGYQEAYAEYRYFPDRVSGYMRPGISGSLALWNYADDYDSSLKIADGSWLESNSAEVLDRSLAVTSSVAHQFKGQFRFTFDLDLPMPTYSVPGLDYV</sequence>
<dbReference type="Gene3D" id="2.60.169.10">
    <property type="entry name" value="Microviridae F protein"/>
    <property type="match status" value="2"/>
</dbReference>
<keyword evidence="4" id="KW-0167">Capsid protein</keyword>
<evidence type="ECO:0000256" key="4">
    <source>
        <dbReference type="ARBA" id="ARBA00022561"/>
    </source>
</evidence>
<dbReference type="GO" id="GO:0005198">
    <property type="term" value="F:structural molecule activity"/>
    <property type="evidence" value="ECO:0007669"/>
    <property type="project" value="InterPro"/>
</dbReference>
<dbReference type="Pfam" id="PF02305">
    <property type="entry name" value="Phage_F"/>
    <property type="match status" value="2"/>
</dbReference>
<evidence type="ECO:0000256" key="2">
    <source>
        <dbReference type="ARBA" id="ARBA00009963"/>
    </source>
</evidence>
<evidence type="ECO:0000313" key="6">
    <source>
        <dbReference type="EMBL" id="UPW40894.1"/>
    </source>
</evidence>
<dbReference type="GO" id="GO:0039615">
    <property type="term" value="C:T=1 icosahedral viral capsid"/>
    <property type="evidence" value="ECO:0007669"/>
    <property type="project" value="UniProtKB-KW"/>
</dbReference>
<evidence type="ECO:0000256" key="1">
    <source>
        <dbReference type="ARBA" id="ARBA00004328"/>
    </source>
</evidence>
<proteinExistence type="inferred from homology"/>